<dbReference type="PANTHER" id="PTHR31432">
    <property type="entry name" value="INTRAFLAGELLAR TRANSPORT PROTEIN 74 HOMOLOG"/>
    <property type="match status" value="1"/>
</dbReference>
<name>T1FLL1_HELRO</name>
<dbReference type="STRING" id="6412.T1FLL1"/>
<evidence type="ECO:0000313" key="1">
    <source>
        <dbReference type="EMBL" id="ESO08706.1"/>
    </source>
</evidence>
<evidence type="ECO:0008006" key="4">
    <source>
        <dbReference type="Google" id="ProtNLM"/>
    </source>
</evidence>
<dbReference type="InParanoid" id="T1FLL1"/>
<dbReference type="PANTHER" id="PTHR31432:SF0">
    <property type="entry name" value="INTRAFLAGELLAR TRANSPORT PROTEIN 74 HOMOLOG"/>
    <property type="match status" value="1"/>
</dbReference>
<dbReference type="InterPro" id="IPR029602">
    <property type="entry name" value="IFT74"/>
</dbReference>
<organism evidence="2 3">
    <name type="scientific">Helobdella robusta</name>
    <name type="common">Californian leech</name>
    <dbReference type="NCBI Taxonomy" id="6412"/>
    <lineage>
        <taxon>Eukaryota</taxon>
        <taxon>Metazoa</taxon>
        <taxon>Spiralia</taxon>
        <taxon>Lophotrochozoa</taxon>
        <taxon>Annelida</taxon>
        <taxon>Clitellata</taxon>
        <taxon>Hirudinea</taxon>
        <taxon>Rhynchobdellida</taxon>
        <taxon>Glossiphoniidae</taxon>
        <taxon>Helobdella</taxon>
    </lineage>
</organism>
<dbReference type="EMBL" id="KB096042">
    <property type="protein sequence ID" value="ESO08706.1"/>
    <property type="molecule type" value="Genomic_DNA"/>
</dbReference>
<keyword evidence="3" id="KW-1185">Reference proteome</keyword>
<dbReference type="OrthoDB" id="444379at2759"/>
<gene>
    <name evidence="2" type="primary">20209710</name>
    <name evidence="1" type="ORF">HELRODRAFT_184611</name>
</gene>
<proteinExistence type="predicted"/>
<dbReference type="GO" id="GO:0005929">
    <property type="term" value="C:cilium"/>
    <property type="evidence" value="ECO:0007669"/>
    <property type="project" value="GOC"/>
</dbReference>
<dbReference type="GO" id="GO:0030992">
    <property type="term" value="C:intraciliary transport particle B"/>
    <property type="evidence" value="ECO:0007669"/>
    <property type="project" value="InterPro"/>
</dbReference>
<dbReference type="RefSeq" id="XP_009013196.1">
    <property type="nucleotide sequence ID" value="XM_009014948.1"/>
</dbReference>
<reference evidence="2" key="3">
    <citation type="submission" date="2015-06" db="UniProtKB">
        <authorList>
            <consortium name="EnsemblMetazoa"/>
        </authorList>
    </citation>
    <scope>IDENTIFICATION</scope>
</reference>
<dbReference type="EnsemblMetazoa" id="HelroT184611">
    <property type="protein sequence ID" value="HelroP184611"/>
    <property type="gene ID" value="HelroG184611"/>
</dbReference>
<dbReference type="GeneID" id="20209710"/>
<dbReference type="HOGENOM" id="CLU_1932783_0_0_1"/>
<dbReference type="AlphaFoldDB" id="T1FLL1"/>
<evidence type="ECO:0000313" key="2">
    <source>
        <dbReference type="EnsemblMetazoa" id="HelroP184611"/>
    </source>
</evidence>
<dbReference type="GO" id="GO:0042073">
    <property type="term" value="P:intraciliary transport"/>
    <property type="evidence" value="ECO:0007669"/>
    <property type="project" value="InterPro"/>
</dbReference>
<dbReference type="EMBL" id="AMQM01010993">
    <property type="status" value="NOT_ANNOTATED_CDS"/>
    <property type="molecule type" value="Genomic_DNA"/>
</dbReference>
<dbReference type="KEGG" id="hro:HELRODRAFT_184611"/>
<accession>T1FLL1</accession>
<dbReference type="GO" id="GO:0048487">
    <property type="term" value="F:beta-tubulin binding"/>
    <property type="evidence" value="ECO:0007669"/>
    <property type="project" value="InterPro"/>
</dbReference>
<protein>
    <recommendedName>
        <fullName evidence="4">Intraflagellar transport protein 74 homolog</fullName>
    </recommendedName>
</protein>
<dbReference type="CTD" id="20209710"/>
<dbReference type="GO" id="GO:0060271">
    <property type="term" value="P:cilium assembly"/>
    <property type="evidence" value="ECO:0007669"/>
    <property type="project" value="InterPro"/>
</dbReference>
<sequence>MNIIKIISGIILRQGNVPLGTASRLKTGAVQGIPRPGTRGGVIGTGMALLSQVQVSDRPVTQQGLGGLKTTTNKGNQRMVQDKTYFLGVLRAESLAQELETLRGELGDYNTLVDKLNTDTNINDMQLEVND</sequence>
<evidence type="ECO:0000313" key="3">
    <source>
        <dbReference type="Proteomes" id="UP000015101"/>
    </source>
</evidence>
<reference evidence="1 3" key="2">
    <citation type="journal article" date="2013" name="Nature">
        <title>Insights into bilaterian evolution from three spiralian genomes.</title>
        <authorList>
            <person name="Simakov O."/>
            <person name="Marletaz F."/>
            <person name="Cho S.J."/>
            <person name="Edsinger-Gonzales E."/>
            <person name="Havlak P."/>
            <person name="Hellsten U."/>
            <person name="Kuo D.H."/>
            <person name="Larsson T."/>
            <person name="Lv J."/>
            <person name="Arendt D."/>
            <person name="Savage R."/>
            <person name="Osoegawa K."/>
            <person name="de Jong P."/>
            <person name="Grimwood J."/>
            <person name="Chapman J.A."/>
            <person name="Shapiro H."/>
            <person name="Aerts A."/>
            <person name="Otillar R.P."/>
            <person name="Terry A.Y."/>
            <person name="Boore J.L."/>
            <person name="Grigoriev I.V."/>
            <person name="Lindberg D.R."/>
            <person name="Seaver E.C."/>
            <person name="Weisblat D.A."/>
            <person name="Putnam N.H."/>
            <person name="Rokhsar D.S."/>
        </authorList>
    </citation>
    <scope>NUCLEOTIDE SEQUENCE</scope>
</reference>
<dbReference type="Proteomes" id="UP000015101">
    <property type="component" value="Unassembled WGS sequence"/>
</dbReference>
<reference evidence="3" key="1">
    <citation type="submission" date="2012-12" db="EMBL/GenBank/DDBJ databases">
        <authorList>
            <person name="Hellsten U."/>
            <person name="Grimwood J."/>
            <person name="Chapman J.A."/>
            <person name="Shapiro H."/>
            <person name="Aerts A."/>
            <person name="Otillar R.P."/>
            <person name="Terry A.Y."/>
            <person name="Boore J.L."/>
            <person name="Simakov O."/>
            <person name="Marletaz F."/>
            <person name="Cho S.-J."/>
            <person name="Edsinger-Gonzales E."/>
            <person name="Havlak P."/>
            <person name="Kuo D.-H."/>
            <person name="Larsson T."/>
            <person name="Lv J."/>
            <person name="Arendt D."/>
            <person name="Savage R."/>
            <person name="Osoegawa K."/>
            <person name="de Jong P."/>
            <person name="Lindberg D.R."/>
            <person name="Seaver E.C."/>
            <person name="Weisblat D.A."/>
            <person name="Putnam N.H."/>
            <person name="Grigoriev I.V."/>
            <person name="Rokhsar D.S."/>
        </authorList>
    </citation>
    <scope>NUCLEOTIDE SEQUENCE</scope>
</reference>